<keyword evidence="1" id="KW-0378">Hydrolase</keyword>
<feature type="compositionally biased region" description="Pro residues" evidence="2">
    <location>
        <begin position="40"/>
        <end position="52"/>
    </location>
</feature>
<evidence type="ECO:0000256" key="2">
    <source>
        <dbReference type="SAM" id="MobiDB-lite"/>
    </source>
</evidence>
<evidence type="ECO:0000256" key="1">
    <source>
        <dbReference type="ARBA" id="ARBA00022801"/>
    </source>
</evidence>
<dbReference type="InterPro" id="IPR005754">
    <property type="entry name" value="Sortase"/>
</dbReference>
<feature type="compositionally biased region" description="Low complexity" evidence="2">
    <location>
        <begin position="15"/>
        <end position="39"/>
    </location>
</feature>
<dbReference type="InterPro" id="IPR023365">
    <property type="entry name" value="Sortase_dom-sf"/>
</dbReference>
<dbReference type="InterPro" id="IPR042001">
    <property type="entry name" value="Sortase_F"/>
</dbReference>
<protein>
    <recommendedName>
        <fullName evidence="6">Class F sortase</fullName>
    </recommendedName>
</protein>
<keyword evidence="3" id="KW-0812">Transmembrane</keyword>
<evidence type="ECO:0008006" key="6">
    <source>
        <dbReference type="Google" id="ProtNLM"/>
    </source>
</evidence>
<dbReference type="Proteomes" id="UP000578449">
    <property type="component" value="Unassembled WGS sequence"/>
</dbReference>
<reference evidence="4 5" key="1">
    <citation type="submission" date="2020-08" db="EMBL/GenBank/DDBJ databases">
        <title>Genomic Encyclopedia of Type Strains, Phase IV (KMG-IV): sequencing the most valuable type-strain genomes for metagenomic binning, comparative biology and taxonomic classification.</title>
        <authorList>
            <person name="Goeker M."/>
        </authorList>
    </citation>
    <scope>NUCLEOTIDE SEQUENCE [LARGE SCALE GENOMIC DNA]</scope>
    <source>
        <strain evidence="4 5">DSM 45615</strain>
    </source>
</reference>
<keyword evidence="5" id="KW-1185">Reference proteome</keyword>
<proteinExistence type="predicted"/>
<keyword evidence="3" id="KW-0472">Membrane</keyword>
<evidence type="ECO:0000313" key="4">
    <source>
        <dbReference type="EMBL" id="MBB5138702.1"/>
    </source>
</evidence>
<keyword evidence="3" id="KW-1133">Transmembrane helix</keyword>
<dbReference type="SUPFAM" id="SSF63817">
    <property type="entry name" value="Sortase"/>
    <property type="match status" value="1"/>
</dbReference>
<dbReference type="CDD" id="cd05829">
    <property type="entry name" value="Sortase_F"/>
    <property type="match status" value="1"/>
</dbReference>
<dbReference type="NCBIfam" id="NF033748">
    <property type="entry name" value="class_F_sortase"/>
    <property type="match status" value="1"/>
</dbReference>
<dbReference type="Gene3D" id="2.40.260.10">
    <property type="entry name" value="Sortase"/>
    <property type="match status" value="1"/>
</dbReference>
<feature type="compositionally biased region" description="Pro residues" evidence="2">
    <location>
        <begin position="1"/>
        <end position="14"/>
    </location>
</feature>
<name>A0A840PHT4_9ACTN</name>
<organism evidence="4 5">
    <name type="scientific">Thermocatellispora tengchongensis</name>
    <dbReference type="NCBI Taxonomy" id="1073253"/>
    <lineage>
        <taxon>Bacteria</taxon>
        <taxon>Bacillati</taxon>
        <taxon>Actinomycetota</taxon>
        <taxon>Actinomycetes</taxon>
        <taxon>Streptosporangiales</taxon>
        <taxon>Streptosporangiaceae</taxon>
        <taxon>Thermocatellispora</taxon>
    </lineage>
</organism>
<evidence type="ECO:0000256" key="3">
    <source>
        <dbReference type="SAM" id="Phobius"/>
    </source>
</evidence>
<dbReference type="EMBL" id="JACHGN010000025">
    <property type="protein sequence ID" value="MBB5138702.1"/>
    <property type="molecule type" value="Genomic_DNA"/>
</dbReference>
<accession>A0A840PHT4</accession>
<evidence type="ECO:0000313" key="5">
    <source>
        <dbReference type="Proteomes" id="UP000578449"/>
    </source>
</evidence>
<dbReference type="RefSeq" id="WP_312926881.1">
    <property type="nucleotide sequence ID" value="NZ_BAABIX010000033.1"/>
</dbReference>
<gene>
    <name evidence="4" type="ORF">HNP84_008460</name>
</gene>
<dbReference type="AlphaFoldDB" id="A0A840PHT4"/>
<dbReference type="Pfam" id="PF04203">
    <property type="entry name" value="Sortase"/>
    <property type="match status" value="1"/>
</dbReference>
<sequence length="297" mass="31501">MSTPPPPGQPPYQQPPYGGQPYGAYPPQHPVFGAPGPVVFGPPMPQPQPQPQWEPEEPEEPAGTRVLRSVLILAAVAGVITVVVGLVFMAADPEGYGLANGRTELELQAQPPASADTGMFQAAPTVPPPLPAIQPAPPMQPSTPIRLVIKRLSVNAPIKSVGLARDGTIQVPPADNANLVGWYRHGPTAGEAGPSVMLGHKDTRTRSAVFSRLDEIRNGDTIEVYRRDGTVAVFTVGGVEQADKKTFPTQRVYGPQANAQLHLITCGGSYNRSTGHYTDNIIVYATMTSSHRVSGTS</sequence>
<feature type="transmembrane region" description="Helical" evidence="3">
    <location>
        <begin position="70"/>
        <end position="91"/>
    </location>
</feature>
<feature type="region of interest" description="Disordered" evidence="2">
    <location>
        <begin position="1"/>
        <end position="61"/>
    </location>
</feature>
<dbReference type="GO" id="GO:0016787">
    <property type="term" value="F:hydrolase activity"/>
    <property type="evidence" value="ECO:0007669"/>
    <property type="project" value="UniProtKB-KW"/>
</dbReference>
<comment type="caution">
    <text evidence="4">The sequence shown here is derived from an EMBL/GenBank/DDBJ whole genome shotgun (WGS) entry which is preliminary data.</text>
</comment>